<evidence type="ECO:0000256" key="4">
    <source>
        <dbReference type="ARBA" id="ARBA00023004"/>
    </source>
</evidence>
<dbReference type="InterPro" id="IPR045854">
    <property type="entry name" value="NO2/SO3_Rdtase_4Fe4S_sf"/>
</dbReference>
<dbReference type="InterPro" id="IPR006067">
    <property type="entry name" value="NO2/SO3_Rdtase_4Fe4S_dom"/>
</dbReference>
<protein>
    <recommendedName>
        <fullName evidence="6">Nitrite/sulphite reductase 4Fe-4S domain-containing protein</fullName>
    </recommendedName>
</protein>
<dbReference type="Proteomes" id="UP000830326">
    <property type="component" value="Chromosome"/>
</dbReference>
<keyword evidence="4" id="KW-0408">Iron</keyword>
<evidence type="ECO:0000259" key="6">
    <source>
        <dbReference type="Pfam" id="PF01077"/>
    </source>
</evidence>
<keyword evidence="1" id="KW-0349">Heme</keyword>
<gene>
    <name evidence="7" type="ORF">MUO15_00910</name>
</gene>
<evidence type="ECO:0000256" key="2">
    <source>
        <dbReference type="ARBA" id="ARBA00022723"/>
    </source>
</evidence>
<keyword evidence="5" id="KW-0411">Iron-sulfur</keyword>
<dbReference type="PANTHER" id="PTHR43809:SF1">
    <property type="entry name" value="NITRITE REDUCTASE (NADH) LARGE SUBUNIT"/>
    <property type="match status" value="1"/>
</dbReference>
<proteinExistence type="predicted"/>
<evidence type="ECO:0000256" key="3">
    <source>
        <dbReference type="ARBA" id="ARBA00023002"/>
    </source>
</evidence>
<accession>A0ABY4HCK7</accession>
<dbReference type="EMBL" id="CP095075">
    <property type="protein sequence ID" value="UOR12133.1"/>
    <property type="molecule type" value="Genomic_DNA"/>
</dbReference>
<keyword evidence="2" id="KW-0479">Metal-binding</keyword>
<reference evidence="7" key="1">
    <citation type="submission" date="2022-04" db="EMBL/GenBank/DDBJ databases">
        <title>Halobacillus sp. isolated from saltern.</title>
        <authorList>
            <person name="Won M."/>
            <person name="Lee C.-M."/>
            <person name="Woen H.-Y."/>
            <person name="Kwon S.-W."/>
        </authorList>
    </citation>
    <scope>NUCLEOTIDE SEQUENCE</scope>
    <source>
        <strain evidence="7">SSHM10-5</strain>
    </source>
</reference>
<organism evidence="7 8">
    <name type="scientific">Halobacillus amylolyticus</name>
    <dbReference type="NCBI Taxonomy" id="2932259"/>
    <lineage>
        <taxon>Bacteria</taxon>
        <taxon>Bacillati</taxon>
        <taxon>Bacillota</taxon>
        <taxon>Bacilli</taxon>
        <taxon>Bacillales</taxon>
        <taxon>Bacillaceae</taxon>
        <taxon>Halobacillus</taxon>
    </lineage>
</organism>
<sequence length="170" mass="19311">MPIRSPGEHLVEPIQTNLGEYPCRCDKHSSLKMASELDEKMEFLKTPFRIKAAISACEHNGADPITKDIGVIKVKRGWEMYVGGSNGTNGGSGVLLCLAGTAKEACEMITGFIQYYRESANYLERIWQWISRVGLIHIREALFDEEILEHLLKNFDADRLRRKSYVVKSY</sequence>
<evidence type="ECO:0000313" key="8">
    <source>
        <dbReference type="Proteomes" id="UP000830326"/>
    </source>
</evidence>
<keyword evidence="3" id="KW-0560">Oxidoreductase</keyword>
<evidence type="ECO:0000256" key="1">
    <source>
        <dbReference type="ARBA" id="ARBA00022617"/>
    </source>
</evidence>
<dbReference type="InterPro" id="IPR052034">
    <property type="entry name" value="NasD-like"/>
</dbReference>
<dbReference type="RefSeq" id="WP_245032710.1">
    <property type="nucleotide sequence ID" value="NZ_CP095075.1"/>
</dbReference>
<name>A0ABY4HCK7_9BACI</name>
<dbReference type="SUPFAM" id="SSF56014">
    <property type="entry name" value="Nitrite and sulphite reductase 4Fe-4S domain-like"/>
    <property type="match status" value="1"/>
</dbReference>
<evidence type="ECO:0000313" key="7">
    <source>
        <dbReference type="EMBL" id="UOR12133.1"/>
    </source>
</evidence>
<evidence type="ECO:0000256" key="5">
    <source>
        <dbReference type="ARBA" id="ARBA00023014"/>
    </source>
</evidence>
<dbReference type="Gene3D" id="3.30.413.10">
    <property type="entry name" value="Sulfite Reductase Hemoprotein, domain 1"/>
    <property type="match status" value="1"/>
</dbReference>
<keyword evidence="8" id="KW-1185">Reference proteome</keyword>
<feature type="domain" description="Nitrite/sulphite reductase 4Fe-4S" evidence="6">
    <location>
        <begin position="34"/>
        <end position="146"/>
    </location>
</feature>
<dbReference type="Pfam" id="PF01077">
    <property type="entry name" value="NIR_SIR"/>
    <property type="match status" value="1"/>
</dbReference>
<dbReference type="PANTHER" id="PTHR43809">
    <property type="entry name" value="NITRITE REDUCTASE (NADH) LARGE SUBUNIT"/>
    <property type="match status" value="1"/>
</dbReference>